<evidence type="ECO:0000256" key="2">
    <source>
        <dbReference type="ARBA" id="ARBA00023157"/>
    </source>
</evidence>
<evidence type="ECO:0000256" key="1">
    <source>
        <dbReference type="ARBA" id="ARBA00022572"/>
    </source>
</evidence>
<name>A0A7R9GI40_9CRUS</name>
<dbReference type="PANTHER" id="PTHR24261">
    <property type="entry name" value="PLASMINOGEN-RELATED"/>
    <property type="match status" value="1"/>
</dbReference>
<accession>A0A7R9GI40</accession>
<protein>
    <recommendedName>
        <fullName evidence="4">Kringle domain-containing protein</fullName>
    </recommendedName>
</protein>
<evidence type="ECO:0000259" key="4">
    <source>
        <dbReference type="PROSITE" id="PS50070"/>
    </source>
</evidence>
<reference evidence="5" key="1">
    <citation type="submission" date="2020-11" db="EMBL/GenBank/DDBJ databases">
        <authorList>
            <person name="Tran Van P."/>
        </authorList>
    </citation>
    <scope>NUCLEOTIDE SEQUENCE</scope>
</reference>
<gene>
    <name evidence="5" type="ORF">NMOB1V02_LOCUS8905</name>
</gene>
<evidence type="ECO:0000313" key="5">
    <source>
        <dbReference type="EMBL" id="CAD7281257.1"/>
    </source>
</evidence>
<evidence type="ECO:0000256" key="3">
    <source>
        <dbReference type="PROSITE-ProRule" id="PRU00121"/>
    </source>
</evidence>
<evidence type="ECO:0000313" key="6">
    <source>
        <dbReference type="Proteomes" id="UP000678499"/>
    </source>
</evidence>
<dbReference type="PANTHER" id="PTHR24261:SF7">
    <property type="entry name" value="KRINGLE DOMAIN-CONTAINING PROTEIN"/>
    <property type="match status" value="1"/>
</dbReference>
<dbReference type="Proteomes" id="UP000678499">
    <property type="component" value="Unassembled WGS sequence"/>
</dbReference>
<dbReference type="InterPro" id="IPR013806">
    <property type="entry name" value="Kringle-like"/>
</dbReference>
<feature type="disulfide bond" evidence="3">
    <location>
        <begin position="152"/>
        <end position="175"/>
    </location>
</feature>
<dbReference type="SMART" id="SM00130">
    <property type="entry name" value="KR"/>
    <property type="match status" value="1"/>
</dbReference>
<keyword evidence="1 3" id="KW-0420">Kringle</keyword>
<dbReference type="InterPro" id="IPR000001">
    <property type="entry name" value="Kringle"/>
</dbReference>
<comment type="caution">
    <text evidence="3">Lacks conserved residue(s) required for the propagation of feature annotation.</text>
</comment>
<keyword evidence="2 3" id="KW-1015">Disulfide bond</keyword>
<dbReference type="PROSITE" id="PS50070">
    <property type="entry name" value="KRINGLE_2"/>
    <property type="match status" value="1"/>
</dbReference>
<organism evidence="5">
    <name type="scientific">Notodromas monacha</name>
    <dbReference type="NCBI Taxonomy" id="399045"/>
    <lineage>
        <taxon>Eukaryota</taxon>
        <taxon>Metazoa</taxon>
        <taxon>Ecdysozoa</taxon>
        <taxon>Arthropoda</taxon>
        <taxon>Crustacea</taxon>
        <taxon>Oligostraca</taxon>
        <taxon>Ostracoda</taxon>
        <taxon>Podocopa</taxon>
        <taxon>Podocopida</taxon>
        <taxon>Cypridocopina</taxon>
        <taxon>Cypridoidea</taxon>
        <taxon>Cyprididae</taxon>
        <taxon>Notodromas</taxon>
    </lineage>
</organism>
<dbReference type="Gene3D" id="2.40.20.10">
    <property type="entry name" value="Plasminogen Kringle 4"/>
    <property type="match status" value="1"/>
</dbReference>
<proteinExistence type="predicted"/>
<dbReference type="Pfam" id="PF00051">
    <property type="entry name" value="Kringle"/>
    <property type="match status" value="1"/>
</dbReference>
<keyword evidence="6" id="KW-1185">Reference proteome</keyword>
<dbReference type="InterPro" id="IPR038178">
    <property type="entry name" value="Kringle_sf"/>
</dbReference>
<dbReference type="EMBL" id="OA884756">
    <property type="protein sequence ID" value="CAD7281257.1"/>
    <property type="molecule type" value="Genomic_DNA"/>
</dbReference>
<dbReference type="SUPFAM" id="SSF57440">
    <property type="entry name" value="Kringle-like"/>
    <property type="match status" value="1"/>
</dbReference>
<dbReference type="EMBL" id="CAJPEX010002719">
    <property type="protein sequence ID" value="CAG0921409.1"/>
    <property type="molecule type" value="Genomic_DNA"/>
</dbReference>
<dbReference type="OrthoDB" id="5917794at2759"/>
<sequence length="279" mass="31328">MVIFDGCEKLPIVGANAIVSVDNNAVPPFKNGQTVTYSCVKWSALHSSDLYKFGFSQTAEPTDLERFQNISLKCQGNNVWFPDTKYLPRCVEFRECRKTKNGTDYHGVKFNVTASGQPCLPWKTQTVDSTPALKYDERFPVDETAANAKNYCRNPLRRAAPFCIIDNVTAQWEYCDIPECEDMRTFACGTTVRKADVLGVTDRRTLAGDECQYWNTNNPHSLWPGFVFVMPDEIDGVVANVELRCAAAETSFSDVANSAFPFILPYQRLFPQLALGTPR</sequence>
<feature type="domain" description="Kringle" evidence="4">
    <location>
        <begin position="101"/>
        <end position="180"/>
    </location>
</feature>
<dbReference type="AlphaFoldDB" id="A0A7R9GI40"/>
<dbReference type="InterPro" id="IPR050759">
    <property type="entry name" value="Serine_protease_kringle"/>
</dbReference>
<dbReference type="PRINTS" id="PR00018">
    <property type="entry name" value="KRINGLE"/>
</dbReference>